<evidence type="ECO:0000313" key="2">
    <source>
        <dbReference type="EMBL" id="MWA04762.1"/>
    </source>
</evidence>
<dbReference type="PROSITE" id="PS51257">
    <property type="entry name" value="PROKAR_LIPOPROTEIN"/>
    <property type="match status" value="1"/>
</dbReference>
<evidence type="ECO:0000256" key="1">
    <source>
        <dbReference type="SAM" id="SignalP"/>
    </source>
</evidence>
<proteinExistence type="predicted"/>
<dbReference type="Pfam" id="PF16868">
    <property type="entry name" value="NMT1_3"/>
    <property type="match status" value="1"/>
</dbReference>
<evidence type="ECO:0000313" key="3">
    <source>
        <dbReference type="Proteomes" id="UP000462055"/>
    </source>
</evidence>
<accession>A0A6I4MG62</accession>
<keyword evidence="3" id="KW-1185">Reference proteome</keyword>
<dbReference type="PANTHER" id="PTHR42941:SF1">
    <property type="entry name" value="SLL1037 PROTEIN"/>
    <property type="match status" value="1"/>
</dbReference>
<dbReference type="InterPro" id="IPR011852">
    <property type="entry name" value="TRAP_TAXI"/>
</dbReference>
<dbReference type="CDD" id="cd13569">
    <property type="entry name" value="PBP2_TAXI_TRAP_like_1"/>
    <property type="match status" value="1"/>
</dbReference>
<name>A0A6I4MG62_9ACTN</name>
<feature type="chain" id="PRO_5038687341" evidence="1">
    <location>
        <begin position="20"/>
        <end position="316"/>
    </location>
</feature>
<dbReference type="RefSeq" id="WP_151597260.1">
    <property type="nucleotide sequence ID" value="NZ_WBMS02000030.1"/>
</dbReference>
<feature type="signal peptide" evidence="1">
    <location>
        <begin position="1"/>
        <end position="19"/>
    </location>
</feature>
<comment type="caution">
    <text evidence="2">The sequence shown here is derived from an EMBL/GenBank/DDBJ whole genome shotgun (WGS) entry which is preliminary data.</text>
</comment>
<dbReference type="Proteomes" id="UP000462055">
    <property type="component" value="Unassembled WGS sequence"/>
</dbReference>
<dbReference type="PANTHER" id="PTHR42941">
    <property type="entry name" value="SLL1037 PROTEIN"/>
    <property type="match status" value="1"/>
</dbReference>
<dbReference type="SUPFAM" id="SSF53850">
    <property type="entry name" value="Periplasmic binding protein-like II"/>
    <property type="match status" value="1"/>
</dbReference>
<dbReference type="EMBL" id="WBMS02000030">
    <property type="protein sequence ID" value="MWA04762.1"/>
    <property type="molecule type" value="Genomic_DNA"/>
</dbReference>
<gene>
    <name evidence="2" type="ORF">F8568_031205</name>
</gene>
<organism evidence="2 3">
    <name type="scientific">Actinomadura physcomitrii</name>
    <dbReference type="NCBI Taxonomy" id="2650748"/>
    <lineage>
        <taxon>Bacteria</taxon>
        <taxon>Bacillati</taxon>
        <taxon>Actinomycetota</taxon>
        <taxon>Actinomycetes</taxon>
        <taxon>Streptosporangiales</taxon>
        <taxon>Thermomonosporaceae</taxon>
        <taxon>Actinomadura</taxon>
    </lineage>
</organism>
<keyword evidence="1" id="KW-0732">Signal</keyword>
<sequence length="316" mass="33819">MRWVIVLVAAALLSTVSGCGSGPVRPWHLVIAAGGRKAVYYAYGQGIARAAATHLPGARPEVLATAASVENLRLVASGRADVAFTLADSAELAFEGRPPFTKQEPVVALARLYENYTYLVVAADSGIRKLTDLRGQRVSLGADGSGTELIATRLLTVAGLDPGRDVRASRTQLADAAAALRAGRIDALFFSGGLPIPQIVELAKQMPIRLVELAGYAAPLRKKYQAFYEEQSILASTYGLDGPVQTIGVPNYLVVNASMPDDRAYALTRLLFTRRDELAAAHPAALYLDRRSAVSTYPLPLHPGAIRYYRETKGEG</sequence>
<protein>
    <submittedName>
        <fullName evidence="2">TAXI family TRAP transporter solute-binding subunit</fullName>
    </submittedName>
</protein>
<reference evidence="2" key="1">
    <citation type="submission" date="2019-12" db="EMBL/GenBank/DDBJ databases">
        <title>Actinomadura physcomitrii sp. nov., a novel actinomycete isolated from moss [Physcomitrium sphaericum (Ludw) Fuernr].</title>
        <authorList>
            <person name="Zhuang X."/>
        </authorList>
    </citation>
    <scope>NUCLEOTIDE SEQUENCE [LARGE SCALE GENOMIC DNA]</scope>
    <source>
        <strain evidence="2">LD22</strain>
    </source>
</reference>
<dbReference type="NCBIfam" id="TIGR02122">
    <property type="entry name" value="TRAP_TAXI"/>
    <property type="match status" value="1"/>
</dbReference>
<dbReference type="AlphaFoldDB" id="A0A6I4MG62"/>
<dbReference type="Gene3D" id="3.40.190.10">
    <property type="entry name" value="Periplasmic binding protein-like II"/>
    <property type="match status" value="2"/>
</dbReference>